<keyword evidence="3 5" id="KW-0732">Signal</keyword>
<dbReference type="Proteomes" id="UP000600307">
    <property type="component" value="Unassembled WGS sequence"/>
</dbReference>
<organism evidence="6 7">
    <name type="scientific">Rahnella victoriana</name>
    <dbReference type="NCBI Taxonomy" id="1510570"/>
    <lineage>
        <taxon>Bacteria</taxon>
        <taxon>Pseudomonadati</taxon>
        <taxon>Pseudomonadota</taxon>
        <taxon>Gammaproteobacteria</taxon>
        <taxon>Enterobacterales</taxon>
        <taxon>Yersiniaceae</taxon>
        <taxon>Rahnella</taxon>
    </lineage>
</organism>
<dbReference type="Gene3D" id="2.60.40.1090">
    <property type="entry name" value="Fimbrial-type adhesion domain"/>
    <property type="match status" value="1"/>
</dbReference>
<keyword evidence="7" id="KW-1185">Reference proteome</keyword>
<reference evidence="6 7" key="1">
    <citation type="submission" date="2020-11" db="EMBL/GenBank/DDBJ databases">
        <title>Taxonomic investigation of Rahnella spp.</title>
        <authorList>
            <person name="Lee S.D."/>
        </authorList>
    </citation>
    <scope>NUCLEOTIDE SEQUENCE [LARGE SCALE GENOMIC DNA]</scope>
    <source>
        <strain evidence="6 7">SAP-10</strain>
    </source>
</reference>
<feature type="chain" id="PRO_5045715870" evidence="5">
    <location>
        <begin position="23"/>
        <end position="170"/>
    </location>
</feature>
<comment type="subcellular location">
    <subcellularLocation>
        <location evidence="1">Fimbrium</location>
    </subcellularLocation>
</comment>
<dbReference type="PANTHER" id="PTHR33420:SF3">
    <property type="entry name" value="FIMBRIAL SUBUNIT ELFA"/>
    <property type="match status" value="1"/>
</dbReference>
<dbReference type="EMBL" id="JADOBH010000004">
    <property type="protein sequence ID" value="MBF7957664.1"/>
    <property type="molecule type" value="Genomic_DNA"/>
</dbReference>
<dbReference type="InterPro" id="IPR008966">
    <property type="entry name" value="Adhesion_dom_sf"/>
</dbReference>
<evidence type="ECO:0000256" key="4">
    <source>
        <dbReference type="ARBA" id="ARBA00023263"/>
    </source>
</evidence>
<sequence length="170" mass="17543">MKKIIALAPVALMMAMAGQVQAATQADVQLQGNIVDTTCEVTANNGASTLNVGSFSKIAFDAAKKQIGEEPLLVSLKNCNEDEAGALQVSGIVATGNETVFLSDVGQSAGFMLTREDGTTQVTNNTSIPVVADASGALTYTFNTGMAVLDKANVQPGAYHAPVKISYVSN</sequence>
<accession>A0ABS0DUV7</accession>
<keyword evidence="4" id="KW-0281">Fimbrium</keyword>
<evidence type="ECO:0000256" key="3">
    <source>
        <dbReference type="ARBA" id="ARBA00022729"/>
    </source>
</evidence>
<evidence type="ECO:0000256" key="5">
    <source>
        <dbReference type="SAM" id="SignalP"/>
    </source>
</evidence>
<evidence type="ECO:0000256" key="2">
    <source>
        <dbReference type="ARBA" id="ARBA00006671"/>
    </source>
</evidence>
<feature type="signal peptide" evidence="5">
    <location>
        <begin position="1"/>
        <end position="22"/>
    </location>
</feature>
<dbReference type="PANTHER" id="PTHR33420">
    <property type="entry name" value="FIMBRIAL SUBUNIT ELFA-RELATED"/>
    <property type="match status" value="1"/>
</dbReference>
<protein>
    <submittedName>
        <fullName evidence="6">Type 1 fimbrial protein</fullName>
    </submittedName>
</protein>
<comment type="similarity">
    <text evidence="2">Belongs to the fimbrial protein family.</text>
</comment>
<name>A0ABS0DUV7_9GAMM</name>
<dbReference type="SUPFAM" id="SSF49401">
    <property type="entry name" value="Bacterial adhesins"/>
    <property type="match status" value="1"/>
</dbReference>
<dbReference type="InterPro" id="IPR036937">
    <property type="entry name" value="Adhesion_dom_fimbrial_sf"/>
</dbReference>
<gene>
    <name evidence="6" type="ORF">IV431_19070</name>
</gene>
<comment type="caution">
    <text evidence="6">The sequence shown here is derived from an EMBL/GenBank/DDBJ whole genome shotgun (WGS) entry which is preliminary data.</text>
</comment>
<evidence type="ECO:0000313" key="6">
    <source>
        <dbReference type="EMBL" id="MBF7957664.1"/>
    </source>
</evidence>
<evidence type="ECO:0000313" key="7">
    <source>
        <dbReference type="Proteomes" id="UP000600307"/>
    </source>
</evidence>
<evidence type="ECO:0000256" key="1">
    <source>
        <dbReference type="ARBA" id="ARBA00004561"/>
    </source>
</evidence>
<dbReference type="InterPro" id="IPR050263">
    <property type="entry name" value="Bact_Fimbrial_Adh_Pro"/>
</dbReference>
<dbReference type="RefSeq" id="WP_119824500.1">
    <property type="nucleotide sequence ID" value="NZ_JADOBH010000004.1"/>
</dbReference>
<proteinExistence type="inferred from homology"/>